<dbReference type="GO" id="GO:0016758">
    <property type="term" value="F:hexosyltransferase activity"/>
    <property type="evidence" value="ECO:0007669"/>
    <property type="project" value="TreeGrafter"/>
</dbReference>
<dbReference type="SUPFAM" id="SSF53448">
    <property type="entry name" value="Nucleotide-diphospho-sugar transferases"/>
    <property type="match status" value="1"/>
</dbReference>
<evidence type="ECO:0000256" key="4">
    <source>
        <dbReference type="ARBA" id="ARBA00020585"/>
    </source>
</evidence>
<keyword evidence="5" id="KW-1003">Cell membrane</keyword>
<name>A0A2D2D760_METT3</name>
<keyword evidence="6" id="KW-0997">Cell inner membrane</keyword>
<accession>A0A2D2D760</accession>
<evidence type="ECO:0000256" key="6">
    <source>
        <dbReference type="ARBA" id="ARBA00022519"/>
    </source>
</evidence>
<dbReference type="Pfam" id="PF13632">
    <property type="entry name" value="Glyco_trans_2_3"/>
    <property type="match status" value="1"/>
</dbReference>
<feature type="transmembrane region" description="Helical" evidence="12">
    <location>
        <begin position="24"/>
        <end position="43"/>
    </location>
</feature>
<feature type="domain" description="Glycosyltransferase 2-like" evidence="13">
    <location>
        <begin position="211"/>
        <end position="396"/>
    </location>
</feature>
<dbReference type="Gene3D" id="3.90.550.10">
    <property type="entry name" value="Spore Coat Polysaccharide Biosynthesis Protein SpsA, Chain A"/>
    <property type="match status" value="1"/>
</dbReference>
<evidence type="ECO:0000256" key="10">
    <source>
        <dbReference type="ARBA" id="ARBA00022989"/>
    </source>
</evidence>
<keyword evidence="14" id="KW-0614">Plasmid</keyword>
<evidence type="ECO:0000256" key="1">
    <source>
        <dbReference type="ARBA" id="ARBA00004429"/>
    </source>
</evidence>
<sequence length="600" mass="65270">MHGRISPRTPTGLQSLAELERRRLVVLAVNGLIYLVMLGWLAASLGAGGWSILRVAILLAFAIAAPWSVLGFCNAAIGFWLLHFHRDGLAAVAPFARSAETDAPLRSRTAMLLTLRNEDPARALARMRAMMASVATTGFADRFDWFVLSDTSDPRIAAREETLLARWKMAAPHDAARLHYRRRAENRGYKAGNIRDFCEASGAGFEFMIPLDADSLMDGETILRLARIGEAHPMIGILQSLVVGTPSDSAFARIFQFGMRHGMRTYTMGATWWAGDCGPFWGHNALVRVAPFAERCALPMLKGGRHILSHDQIEAALMRRAGFEVRALPQESGSFEENPPDLLAFVLRDLRWCQGNMQYIELLRLPGLLPVSRFQLVWAISMFIGAPAWTAIISLGAAAPALEDVSSLAAGSLREIYLTFLGFFLAPKLLGLLDVLLTPGGLARYGGAARFSIGAAIEIASSFIIGAVATLSETMFLAGLALGRTVGWPAQRRDARGLALHEAAKALYLHFLFGVATLALGFVFAPRLALWSLPVTIGYVIAAPFAVSTARPGLGDWFRRHLLCATPEELASAEILRRIESRMPSPERARPCKGEGAQAG</sequence>
<feature type="transmembrane region" description="Helical" evidence="12">
    <location>
        <begin position="55"/>
        <end position="82"/>
    </location>
</feature>
<keyword evidence="11 12" id="KW-0472">Membrane</keyword>
<organism evidence="14 15">
    <name type="scientific">Methylosinus trichosporium (strain ATCC 35070 / NCIMB 11131 / UNIQEM 75 / OB3b)</name>
    <dbReference type="NCBI Taxonomy" id="595536"/>
    <lineage>
        <taxon>Bacteria</taxon>
        <taxon>Pseudomonadati</taxon>
        <taxon>Pseudomonadota</taxon>
        <taxon>Alphaproteobacteria</taxon>
        <taxon>Hyphomicrobiales</taxon>
        <taxon>Methylocystaceae</taxon>
        <taxon>Methylosinus</taxon>
    </lineage>
</organism>
<dbReference type="PANTHER" id="PTHR43867:SF5">
    <property type="entry name" value="GLUCANS BIOSYNTHESIS GLUCOSYLTRANSFERASE H"/>
    <property type="match status" value="1"/>
</dbReference>
<dbReference type="EMBL" id="CP023738">
    <property type="protein sequence ID" value="ATQ70689.1"/>
    <property type="molecule type" value="Genomic_DNA"/>
</dbReference>
<protein>
    <recommendedName>
        <fullName evidence="4">Glucans biosynthesis glucosyltransferase H</fullName>
    </recommendedName>
</protein>
<dbReference type="KEGG" id="mtw:CQW49_22185"/>
<evidence type="ECO:0000313" key="14">
    <source>
        <dbReference type="EMBL" id="ATQ70689.1"/>
    </source>
</evidence>
<dbReference type="NCBIfam" id="NF003962">
    <property type="entry name" value="PRK05454.2-5"/>
    <property type="match status" value="1"/>
</dbReference>
<dbReference type="RefSeq" id="WP_003612394.1">
    <property type="nucleotide sequence ID" value="NZ_ADVE02000002.1"/>
</dbReference>
<comment type="similarity">
    <text evidence="3">Belongs to the glycosyltransferase 2 family. OpgH subfamily.</text>
</comment>
<evidence type="ECO:0000259" key="13">
    <source>
        <dbReference type="Pfam" id="PF13632"/>
    </source>
</evidence>
<keyword evidence="9 12" id="KW-0812">Transmembrane</keyword>
<dbReference type="InterPro" id="IPR001173">
    <property type="entry name" value="Glyco_trans_2-like"/>
</dbReference>
<feature type="transmembrane region" description="Helical" evidence="12">
    <location>
        <begin position="376"/>
        <end position="396"/>
    </location>
</feature>
<feature type="transmembrane region" description="Helical" evidence="12">
    <location>
        <begin position="503"/>
        <end position="525"/>
    </location>
</feature>
<evidence type="ECO:0000256" key="5">
    <source>
        <dbReference type="ARBA" id="ARBA00022475"/>
    </source>
</evidence>
<evidence type="ECO:0000256" key="11">
    <source>
        <dbReference type="ARBA" id="ARBA00023136"/>
    </source>
</evidence>
<evidence type="ECO:0000256" key="7">
    <source>
        <dbReference type="ARBA" id="ARBA00022676"/>
    </source>
</evidence>
<comment type="pathway">
    <text evidence="2">Glycan metabolism; osmoregulated periplasmic glucan (OPG) biosynthesis.</text>
</comment>
<feature type="transmembrane region" description="Helical" evidence="12">
    <location>
        <begin position="416"/>
        <end position="437"/>
    </location>
</feature>
<evidence type="ECO:0000256" key="2">
    <source>
        <dbReference type="ARBA" id="ARBA00005001"/>
    </source>
</evidence>
<dbReference type="AlphaFoldDB" id="A0A2D2D760"/>
<dbReference type="PANTHER" id="PTHR43867">
    <property type="entry name" value="CELLULOSE SYNTHASE CATALYTIC SUBUNIT A [UDP-FORMING]"/>
    <property type="match status" value="1"/>
</dbReference>
<evidence type="ECO:0000256" key="12">
    <source>
        <dbReference type="SAM" id="Phobius"/>
    </source>
</evidence>
<dbReference type="GO" id="GO:0005886">
    <property type="term" value="C:plasma membrane"/>
    <property type="evidence" value="ECO:0007669"/>
    <property type="project" value="UniProtKB-SubCell"/>
</dbReference>
<dbReference type="NCBIfam" id="NF003958">
    <property type="entry name" value="PRK05454.2-1"/>
    <property type="match status" value="1"/>
</dbReference>
<feature type="transmembrane region" description="Helical" evidence="12">
    <location>
        <begin position="531"/>
        <end position="550"/>
    </location>
</feature>
<evidence type="ECO:0000256" key="3">
    <source>
        <dbReference type="ARBA" id="ARBA00009337"/>
    </source>
</evidence>
<dbReference type="InterPro" id="IPR029044">
    <property type="entry name" value="Nucleotide-diphossugar_trans"/>
</dbReference>
<evidence type="ECO:0000256" key="9">
    <source>
        <dbReference type="ARBA" id="ARBA00022692"/>
    </source>
</evidence>
<keyword evidence="15" id="KW-1185">Reference proteome</keyword>
<keyword evidence="10 12" id="KW-1133">Transmembrane helix</keyword>
<keyword evidence="7" id="KW-0328">Glycosyltransferase</keyword>
<dbReference type="InterPro" id="IPR050321">
    <property type="entry name" value="Glycosyltr_2/OpgH_subfam"/>
</dbReference>
<keyword evidence="8 14" id="KW-0808">Transferase</keyword>
<gene>
    <name evidence="14" type="ORF">CQW49_22185</name>
</gene>
<proteinExistence type="inferred from homology"/>
<evidence type="ECO:0000313" key="15">
    <source>
        <dbReference type="Proteomes" id="UP000230709"/>
    </source>
</evidence>
<reference evidence="15" key="1">
    <citation type="submission" date="2017-10" db="EMBL/GenBank/DDBJ databases">
        <title>Completed PacBio SMRT sequence of Methylosinus trichosporium OB3b reveals presence of a third large plasmid.</title>
        <authorList>
            <person name="Charles T.C."/>
            <person name="Lynch M.D.J."/>
            <person name="Heil J.R."/>
            <person name="Cheng J."/>
        </authorList>
    </citation>
    <scope>NUCLEOTIDE SEQUENCE [LARGE SCALE GENOMIC DNA]</scope>
    <source>
        <strain evidence="15">OB3b</strain>
        <plasmid evidence="15">pob3b1</plasmid>
    </source>
</reference>
<evidence type="ECO:0000256" key="8">
    <source>
        <dbReference type="ARBA" id="ARBA00022679"/>
    </source>
</evidence>
<comment type="subcellular location">
    <subcellularLocation>
        <location evidence="1">Cell inner membrane</location>
        <topology evidence="1">Multi-pass membrane protein</topology>
    </subcellularLocation>
</comment>
<geneLocation type="plasmid" evidence="15">
    <name>pob3b1</name>
</geneLocation>
<dbReference type="STRING" id="595536.GCA_000178815_00270"/>
<dbReference type="Proteomes" id="UP000230709">
    <property type="component" value="Plasmid pOB3b1"/>
</dbReference>